<accession>G9XJX6</accession>
<name>G9XJX6_DESHA</name>
<evidence type="ECO:0000313" key="2">
    <source>
        <dbReference type="Proteomes" id="UP000004416"/>
    </source>
</evidence>
<protein>
    <submittedName>
        <fullName evidence="1">Uncharacterized protein</fullName>
    </submittedName>
</protein>
<dbReference type="EMBL" id="AFZX01000032">
    <property type="protein sequence ID" value="EHL07862.1"/>
    <property type="molecule type" value="Genomic_DNA"/>
</dbReference>
<organism evidence="1 2">
    <name type="scientific">Desulfitobacterium hafniense DP7</name>
    <dbReference type="NCBI Taxonomy" id="537010"/>
    <lineage>
        <taxon>Bacteria</taxon>
        <taxon>Bacillati</taxon>
        <taxon>Bacillota</taxon>
        <taxon>Clostridia</taxon>
        <taxon>Eubacteriales</taxon>
        <taxon>Desulfitobacteriaceae</taxon>
        <taxon>Desulfitobacterium</taxon>
    </lineage>
</organism>
<comment type="caution">
    <text evidence="1">The sequence shown here is derived from an EMBL/GenBank/DDBJ whole genome shotgun (WGS) entry which is preliminary data.</text>
</comment>
<gene>
    <name evidence="1" type="ORF">HMPREF0322_01257</name>
</gene>
<dbReference type="AlphaFoldDB" id="G9XJX6"/>
<proteinExistence type="predicted"/>
<dbReference type="HOGENOM" id="CLU_3198918_0_0_9"/>
<evidence type="ECO:0000313" key="1">
    <source>
        <dbReference type="EMBL" id="EHL07862.1"/>
    </source>
</evidence>
<dbReference type="PATRIC" id="fig|537010.4.peg.1162"/>
<dbReference type="Proteomes" id="UP000004416">
    <property type="component" value="Unassembled WGS sequence"/>
</dbReference>
<sequence length="45" mass="5044">MEKVETSVLIVKVMASSLKKSKVVLHDVRNPKNSSLAIDKTQIYD</sequence>
<reference evidence="1 2" key="1">
    <citation type="submission" date="2011-08" db="EMBL/GenBank/DDBJ databases">
        <authorList>
            <person name="Weinstock G."/>
            <person name="Sodergren E."/>
            <person name="Clifton S."/>
            <person name="Fulton L."/>
            <person name="Fulton B."/>
            <person name="Courtney L."/>
            <person name="Fronick C."/>
            <person name="Harrison M."/>
            <person name="Strong C."/>
            <person name="Farmer C."/>
            <person name="Delahaunty K."/>
            <person name="Markovic C."/>
            <person name="Hall O."/>
            <person name="Minx P."/>
            <person name="Tomlinson C."/>
            <person name="Mitreva M."/>
            <person name="Hou S."/>
            <person name="Chen J."/>
            <person name="Wollam A."/>
            <person name="Pepin K.H."/>
            <person name="Johnson M."/>
            <person name="Bhonagiri V."/>
            <person name="Zhang X."/>
            <person name="Suruliraj S."/>
            <person name="Warren W."/>
            <person name="Chinwalla A."/>
            <person name="Mardis E.R."/>
            <person name="Wilson R.K."/>
        </authorList>
    </citation>
    <scope>NUCLEOTIDE SEQUENCE [LARGE SCALE GENOMIC DNA]</scope>
    <source>
        <strain evidence="1 2">DP7</strain>
    </source>
</reference>